<dbReference type="PANTHER" id="PTHR45953">
    <property type="entry name" value="IDURONATE 2-SULFATASE"/>
    <property type="match status" value="1"/>
</dbReference>
<evidence type="ECO:0000256" key="1">
    <source>
        <dbReference type="ARBA" id="ARBA00022723"/>
    </source>
</evidence>
<dbReference type="InterPro" id="IPR017850">
    <property type="entry name" value="Alkaline_phosphatase_core_sf"/>
</dbReference>
<organism evidence="4 5">
    <name type="scientific">Paenibacillus sepulcri</name>
    <dbReference type="NCBI Taxonomy" id="359917"/>
    <lineage>
        <taxon>Bacteria</taxon>
        <taxon>Bacillati</taxon>
        <taxon>Bacillota</taxon>
        <taxon>Bacilli</taxon>
        <taxon>Bacillales</taxon>
        <taxon>Paenibacillaceae</taxon>
        <taxon>Paenibacillus</taxon>
    </lineage>
</organism>
<dbReference type="EMBL" id="JAHZIK010000647">
    <property type="protein sequence ID" value="MBW7456715.1"/>
    <property type="molecule type" value="Genomic_DNA"/>
</dbReference>
<sequence length="253" mass="28233">MKHMKPDIIFLMTDQQRWDCIGLYNPAIKTPNIDKLAESGIVYNQAVCQAPMCVPSRSSMMLGLYPSQLGVRTNHGGLYDEDKLPADPLPELMRKAGYQTAGFGKTHWNHGHRNPVPPTRGFEVRSVGLSRESGHYEDGAVMMGDHDPEGLRAYGEETALYGSGEENALGYMGRTSGIPMEQHRDGWVAGQCLNFLDGGIDPDRPLFLYLSFLKPHAGFNVPQEFEDLYRLEDIPDIPQPPWEDEEGTHLSAT</sequence>
<dbReference type="Gene3D" id="3.40.720.10">
    <property type="entry name" value="Alkaline Phosphatase, subunit A"/>
    <property type="match status" value="1"/>
</dbReference>
<dbReference type="SUPFAM" id="SSF53649">
    <property type="entry name" value="Alkaline phosphatase-like"/>
    <property type="match status" value="1"/>
</dbReference>
<dbReference type="PANTHER" id="PTHR45953:SF1">
    <property type="entry name" value="IDURONATE 2-SULFATASE"/>
    <property type="match status" value="1"/>
</dbReference>
<evidence type="ECO:0000313" key="5">
    <source>
        <dbReference type="Proteomes" id="UP001519887"/>
    </source>
</evidence>
<dbReference type="Proteomes" id="UP001519887">
    <property type="component" value="Unassembled WGS sequence"/>
</dbReference>
<name>A0ABS7C706_9BACL</name>
<evidence type="ECO:0000256" key="2">
    <source>
        <dbReference type="ARBA" id="ARBA00022801"/>
    </source>
</evidence>
<feature type="non-terminal residue" evidence="4">
    <location>
        <position position="253"/>
    </location>
</feature>
<feature type="domain" description="Sulfatase N-terminal" evidence="3">
    <location>
        <begin position="6"/>
        <end position="230"/>
    </location>
</feature>
<accession>A0ABS7C706</accession>
<keyword evidence="1" id="KW-0479">Metal-binding</keyword>
<dbReference type="Pfam" id="PF00884">
    <property type="entry name" value="Sulfatase"/>
    <property type="match status" value="1"/>
</dbReference>
<evidence type="ECO:0000259" key="3">
    <source>
        <dbReference type="Pfam" id="PF00884"/>
    </source>
</evidence>
<gene>
    <name evidence="4" type="ORF">K0U00_22000</name>
</gene>
<keyword evidence="2" id="KW-0378">Hydrolase</keyword>
<dbReference type="InterPro" id="IPR000917">
    <property type="entry name" value="Sulfatase_N"/>
</dbReference>
<proteinExistence type="predicted"/>
<comment type="caution">
    <text evidence="4">The sequence shown here is derived from an EMBL/GenBank/DDBJ whole genome shotgun (WGS) entry which is preliminary data.</text>
</comment>
<protein>
    <submittedName>
        <fullName evidence="4">Sulfatase-like hydrolase/transferase</fullName>
    </submittedName>
</protein>
<reference evidence="4 5" key="1">
    <citation type="submission" date="2021-07" db="EMBL/GenBank/DDBJ databases">
        <title>Paenibacillus radiodurans sp. nov., isolated from the southeastern edge of Tengger Desert.</title>
        <authorList>
            <person name="Zhang G."/>
        </authorList>
    </citation>
    <scope>NUCLEOTIDE SEQUENCE [LARGE SCALE GENOMIC DNA]</scope>
    <source>
        <strain evidence="4 5">CCM 7311</strain>
    </source>
</reference>
<evidence type="ECO:0000313" key="4">
    <source>
        <dbReference type="EMBL" id="MBW7456715.1"/>
    </source>
</evidence>
<keyword evidence="5" id="KW-1185">Reference proteome</keyword>